<dbReference type="AlphaFoldDB" id="A0A913ZUN9"/>
<evidence type="ECO:0000259" key="12">
    <source>
        <dbReference type="PROSITE" id="PS50050"/>
    </source>
</evidence>
<feature type="disulfide bond" evidence="9">
    <location>
        <begin position="100"/>
        <end position="118"/>
    </location>
</feature>
<sequence length="560" mass="62688">MTPCSEVYVYTVVTVVAACLTTSAGAPADTSRCPNLSDGAPQYYDDGDGRCYPCPRCDPGEGLSEVCGDGLGKNARCQPCPDESFQSVSAASVCITCRRCDNTMEDEIPCTPETDRKCGKCELRYFRYNPRDDHCVRCQDERNSQFYPDCLRTTPLPQALDATQNAETSTTYIPTPNEGPLMSPVGIALIVILALVVCTIIIIVLFWKCRHRTCSCRVSSLCDGRKKRPRHWRHTILKVTSMSEPAYPESQPNIQQMAPEQMQRGTPITVHSSQHQHSEVHVDLEVGQEDPENQPETEPLIIPVSGHDLTETPSGSNVESMQGAIPTDSSHYLLSKAQQPTEDSDPQSADDAVDNPNDQNEEEGSEENAQHRDAEEASAPQDSGTSNTMHDSDQREMGDEVNRRYSEESSSSKATQTSLDSNSPSASPDEVLESEDEEDKHKRFLERFDQAIKCTKGVPISKMNREDITLLHENMYEQPENLCTSKIFHYARFAELFHIHKNQIRMFRNAEDVLHHLEATKVVEMTVDKILEKLKDCGKCYHIVRELVDQILKREQPNAG</sequence>
<evidence type="ECO:0000256" key="7">
    <source>
        <dbReference type="ARBA" id="ARBA00023170"/>
    </source>
</evidence>
<reference evidence="13" key="1">
    <citation type="submission" date="2022-11" db="UniProtKB">
        <authorList>
            <consortium name="EnsemblMetazoa"/>
        </authorList>
    </citation>
    <scope>IDENTIFICATION</scope>
</reference>
<name>A0A913ZUN9_PATMI</name>
<feature type="disulfide bond" evidence="9">
    <location>
        <begin position="97"/>
        <end position="110"/>
    </location>
</feature>
<evidence type="ECO:0000256" key="10">
    <source>
        <dbReference type="SAM" id="MobiDB-lite"/>
    </source>
</evidence>
<evidence type="ECO:0000313" key="13">
    <source>
        <dbReference type="EnsemblMetazoa" id="XP_038054970.1"/>
    </source>
</evidence>
<feature type="repeat" description="TNFR-Cys" evidence="9">
    <location>
        <begin position="79"/>
        <end position="118"/>
    </location>
</feature>
<feature type="transmembrane region" description="Helical" evidence="11">
    <location>
        <begin position="185"/>
        <end position="207"/>
    </location>
</feature>
<evidence type="ECO:0000256" key="2">
    <source>
        <dbReference type="ARBA" id="ARBA00022692"/>
    </source>
</evidence>
<keyword evidence="5 11" id="KW-0472">Membrane</keyword>
<feature type="region of interest" description="Disordered" evidence="10">
    <location>
        <begin position="336"/>
        <end position="439"/>
    </location>
</feature>
<dbReference type="GeneID" id="119727180"/>
<comment type="caution">
    <text evidence="9">Lacks conserved residue(s) required for the propagation of feature annotation.</text>
</comment>
<organism evidence="13 14">
    <name type="scientific">Patiria miniata</name>
    <name type="common">Bat star</name>
    <name type="synonym">Asterina miniata</name>
    <dbReference type="NCBI Taxonomy" id="46514"/>
    <lineage>
        <taxon>Eukaryota</taxon>
        <taxon>Metazoa</taxon>
        <taxon>Echinodermata</taxon>
        <taxon>Eleutherozoa</taxon>
        <taxon>Asterozoa</taxon>
        <taxon>Asteroidea</taxon>
        <taxon>Valvatacea</taxon>
        <taxon>Valvatida</taxon>
        <taxon>Asterinidae</taxon>
        <taxon>Patiria</taxon>
    </lineage>
</organism>
<evidence type="ECO:0000256" key="3">
    <source>
        <dbReference type="ARBA" id="ARBA00022737"/>
    </source>
</evidence>
<feature type="region of interest" description="Disordered" evidence="10">
    <location>
        <begin position="287"/>
        <end position="324"/>
    </location>
</feature>
<dbReference type="OMA" id="AVIERTC"/>
<proteinExistence type="predicted"/>
<dbReference type="RefSeq" id="XP_038054970.1">
    <property type="nucleotide sequence ID" value="XM_038199042.1"/>
</dbReference>
<dbReference type="GO" id="GO:0005886">
    <property type="term" value="C:plasma membrane"/>
    <property type="evidence" value="ECO:0007669"/>
    <property type="project" value="TreeGrafter"/>
</dbReference>
<feature type="compositionally biased region" description="Basic and acidic residues" evidence="10">
    <location>
        <begin position="390"/>
        <end position="407"/>
    </location>
</feature>
<keyword evidence="8" id="KW-0325">Glycoprotein</keyword>
<feature type="compositionally biased region" description="Polar residues" evidence="10">
    <location>
        <begin position="311"/>
        <end position="320"/>
    </location>
</feature>
<evidence type="ECO:0000256" key="4">
    <source>
        <dbReference type="ARBA" id="ARBA00022989"/>
    </source>
</evidence>
<evidence type="ECO:0000256" key="9">
    <source>
        <dbReference type="PROSITE-ProRule" id="PRU00206"/>
    </source>
</evidence>
<dbReference type="SMART" id="SM00208">
    <property type="entry name" value="TNFR"/>
    <property type="match status" value="2"/>
</dbReference>
<keyword evidence="7" id="KW-0675">Receptor</keyword>
<accession>A0A913ZUN9</accession>
<comment type="subcellular location">
    <subcellularLocation>
        <location evidence="1">Membrane</location>
        <topology evidence="1">Single-pass membrane protein</topology>
    </subcellularLocation>
</comment>
<keyword evidence="14" id="KW-1185">Reference proteome</keyword>
<dbReference type="PANTHER" id="PTHR12120">
    <property type="entry name" value="TNFR-CYS DOMAIN-CONTAINING PROTEIN"/>
    <property type="match status" value="1"/>
</dbReference>
<dbReference type="PROSITE" id="PS00652">
    <property type="entry name" value="TNFR_NGFR_1"/>
    <property type="match status" value="1"/>
</dbReference>
<dbReference type="OrthoDB" id="6115199at2759"/>
<evidence type="ECO:0000313" key="14">
    <source>
        <dbReference type="Proteomes" id="UP000887568"/>
    </source>
</evidence>
<dbReference type="PANTHER" id="PTHR12120:SF10">
    <property type="entry name" value="TNFR-CYS DOMAIN-CONTAINING PROTEIN"/>
    <property type="match status" value="1"/>
</dbReference>
<dbReference type="GO" id="GO:0043123">
    <property type="term" value="P:positive regulation of canonical NF-kappaB signal transduction"/>
    <property type="evidence" value="ECO:0007669"/>
    <property type="project" value="InterPro"/>
</dbReference>
<feature type="compositionally biased region" description="Polar residues" evidence="10">
    <location>
        <begin position="380"/>
        <end position="389"/>
    </location>
</feature>
<keyword evidence="6 9" id="KW-1015">Disulfide bond</keyword>
<evidence type="ECO:0000256" key="11">
    <source>
        <dbReference type="SAM" id="Phobius"/>
    </source>
</evidence>
<dbReference type="InterPro" id="IPR001368">
    <property type="entry name" value="TNFR/NGFR_Cys_rich_reg"/>
</dbReference>
<keyword evidence="3" id="KW-0677">Repeat</keyword>
<feature type="compositionally biased region" description="Polar residues" evidence="10">
    <location>
        <begin position="408"/>
        <end position="426"/>
    </location>
</feature>
<dbReference type="GO" id="GO:0046330">
    <property type="term" value="P:positive regulation of JNK cascade"/>
    <property type="evidence" value="ECO:0007669"/>
    <property type="project" value="InterPro"/>
</dbReference>
<feature type="domain" description="TNFR-Cys" evidence="12">
    <location>
        <begin position="79"/>
        <end position="118"/>
    </location>
</feature>
<evidence type="ECO:0000256" key="5">
    <source>
        <dbReference type="ARBA" id="ARBA00023136"/>
    </source>
</evidence>
<protein>
    <recommendedName>
        <fullName evidence="12">TNFR-Cys domain-containing protein</fullName>
    </recommendedName>
</protein>
<dbReference type="PROSITE" id="PS50050">
    <property type="entry name" value="TNFR_NGFR_2"/>
    <property type="match status" value="1"/>
</dbReference>
<dbReference type="InterPro" id="IPR047526">
    <property type="entry name" value="TNR19/27/EDAR"/>
</dbReference>
<dbReference type="Proteomes" id="UP000887568">
    <property type="component" value="Unplaced"/>
</dbReference>
<evidence type="ECO:0000256" key="6">
    <source>
        <dbReference type="ARBA" id="ARBA00023157"/>
    </source>
</evidence>
<dbReference type="GO" id="GO:0038023">
    <property type="term" value="F:signaling receptor activity"/>
    <property type="evidence" value="ECO:0007669"/>
    <property type="project" value="InterPro"/>
</dbReference>
<dbReference type="Gene3D" id="2.10.50.10">
    <property type="entry name" value="Tumor Necrosis Factor Receptor, subunit A, domain 2"/>
    <property type="match status" value="1"/>
</dbReference>
<dbReference type="EnsemblMetazoa" id="XM_038199042.1">
    <property type="protein sequence ID" value="XP_038054970.1"/>
    <property type="gene ID" value="LOC119727180"/>
</dbReference>
<evidence type="ECO:0000256" key="1">
    <source>
        <dbReference type="ARBA" id="ARBA00004167"/>
    </source>
</evidence>
<keyword evidence="4 11" id="KW-1133">Transmembrane helix</keyword>
<keyword evidence="2 11" id="KW-0812">Transmembrane</keyword>
<evidence type="ECO:0000256" key="8">
    <source>
        <dbReference type="ARBA" id="ARBA00023180"/>
    </source>
</evidence>